<dbReference type="FunFam" id="3.30.565.10:FF:000006">
    <property type="entry name" value="Sensor histidine kinase WalK"/>
    <property type="match status" value="1"/>
</dbReference>
<evidence type="ECO:0000256" key="3">
    <source>
        <dbReference type="ARBA" id="ARBA00012438"/>
    </source>
</evidence>
<dbReference type="InterPro" id="IPR050980">
    <property type="entry name" value="2C_sensor_his_kinase"/>
</dbReference>
<dbReference type="AlphaFoldDB" id="A0A9W6L9M7"/>
<dbReference type="SMART" id="SM00304">
    <property type="entry name" value="HAMP"/>
    <property type="match status" value="1"/>
</dbReference>
<keyword evidence="7 15" id="KW-0812">Transmembrane</keyword>
<reference evidence="18" key="1">
    <citation type="submission" date="2022-12" db="EMBL/GenBank/DDBJ databases">
        <title>Reference genome sequencing for broad-spectrum identification of bacterial and archaeal isolates by mass spectrometry.</title>
        <authorList>
            <person name="Sekiguchi Y."/>
            <person name="Tourlousse D.M."/>
        </authorList>
    </citation>
    <scope>NUCLEOTIDE SEQUENCE</scope>
    <source>
        <strain evidence="18">ASRB1</strain>
    </source>
</reference>
<dbReference type="Pfam" id="PF00672">
    <property type="entry name" value="HAMP"/>
    <property type="match status" value="1"/>
</dbReference>
<dbReference type="SMART" id="SM00387">
    <property type="entry name" value="HATPase_c"/>
    <property type="match status" value="1"/>
</dbReference>
<dbReference type="GO" id="GO:0005524">
    <property type="term" value="F:ATP binding"/>
    <property type="evidence" value="ECO:0007669"/>
    <property type="project" value="UniProtKB-KW"/>
</dbReference>
<evidence type="ECO:0000256" key="11">
    <source>
        <dbReference type="ARBA" id="ARBA00022989"/>
    </source>
</evidence>
<comment type="catalytic activity">
    <reaction evidence="1">
        <text>ATP + protein L-histidine = ADP + protein N-phospho-L-histidine.</text>
        <dbReference type="EC" id="2.7.13.3"/>
    </reaction>
</comment>
<keyword evidence="5" id="KW-0597">Phosphoprotein</keyword>
<dbReference type="Gene3D" id="3.30.565.10">
    <property type="entry name" value="Histidine kinase-like ATPase, C-terminal domain"/>
    <property type="match status" value="1"/>
</dbReference>
<feature type="transmembrane region" description="Helical" evidence="15">
    <location>
        <begin position="12"/>
        <end position="29"/>
    </location>
</feature>
<evidence type="ECO:0000259" key="16">
    <source>
        <dbReference type="PROSITE" id="PS50109"/>
    </source>
</evidence>
<evidence type="ECO:0000256" key="4">
    <source>
        <dbReference type="ARBA" id="ARBA00022475"/>
    </source>
</evidence>
<feature type="region of interest" description="Disordered" evidence="14">
    <location>
        <begin position="605"/>
        <end position="624"/>
    </location>
</feature>
<dbReference type="GO" id="GO:0005886">
    <property type="term" value="C:plasma membrane"/>
    <property type="evidence" value="ECO:0007669"/>
    <property type="project" value="UniProtKB-SubCell"/>
</dbReference>
<protein>
    <recommendedName>
        <fullName evidence="3">histidine kinase</fullName>
        <ecNumber evidence="3">2.7.13.3</ecNumber>
    </recommendedName>
</protein>
<dbReference type="InterPro" id="IPR036097">
    <property type="entry name" value="HisK_dim/P_sf"/>
</dbReference>
<feature type="domain" description="HAMP" evidence="17">
    <location>
        <begin position="320"/>
        <end position="372"/>
    </location>
</feature>
<dbReference type="Pfam" id="PF00512">
    <property type="entry name" value="HisKA"/>
    <property type="match status" value="1"/>
</dbReference>
<keyword evidence="10" id="KW-0067">ATP-binding</keyword>
<dbReference type="InterPro" id="IPR036890">
    <property type="entry name" value="HATPase_C_sf"/>
</dbReference>
<dbReference type="CDD" id="cd18773">
    <property type="entry name" value="PDC1_HK_sensor"/>
    <property type="match status" value="1"/>
</dbReference>
<keyword evidence="12 15" id="KW-0472">Membrane</keyword>
<name>A0A9W6L9M7_9BACT</name>
<dbReference type="PRINTS" id="PR00344">
    <property type="entry name" value="BCTRLSENSOR"/>
</dbReference>
<dbReference type="InterPro" id="IPR005467">
    <property type="entry name" value="His_kinase_dom"/>
</dbReference>
<dbReference type="InterPro" id="IPR033479">
    <property type="entry name" value="dCache_1"/>
</dbReference>
<feature type="coiled-coil region" evidence="13">
    <location>
        <begin position="364"/>
        <end position="401"/>
    </location>
</feature>
<dbReference type="SUPFAM" id="SSF47384">
    <property type="entry name" value="Homodimeric domain of signal transducing histidine kinase"/>
    <property type="match status" value="1"/>
</dbReference>
<accession>A0A9W6L9M7</accession>
<dbReference type="GO" id="GO:0000155">
    <property type="term" value="F:phosphorelay sensor kinase activity"/>
    <property type="evidence" value="ECO:0007669"/>
    <property type="project" value="InterPro"/>
</dbReference>
<dbReference type="EMBL" id="BSDR01000001">
    <property type="protein sequence ID" value="GLI35385.1"/>
    <property type="molecule type" value="Genomic_DNA"/>
</dbReference>
<evidence type="ECO:0000256" key="9">
    <source>
        <dbReference type="ARBA" id="ARBA00022777"/>
    </source>
</evidence>
<dbReference type="PROSITE" id="PS50109">
    <property type="entry name" value="HIS_KIN"/>
    <property type="match status" value="1"/>
</dbReference>
<dbReference type="Gene3D" id="3.30.450.20">
    <property type="entry name" value="PAS domain"/>
    <property type="match status" value="1"/>
</dbReference>
<keyword evidence="9" id="KW-0418">Kinase</keyword>
<keyword evidence="6" id="KW-0808">Transferase</keyword>
<comment type="subcellular location">
    <subcellularLocation>
        <location evidence="2">Cell membrane</location>
        <topology evidence="2">Multi-pass membrane protein</topology>
    </subcellularLocation>
</comment>
<evidence type="ECO:0000256" key="5">
    <source>
        <dbReference type="ARBA" id="ARBA00022553"/>
    </source>
</evidence>
<keyword evidence="13" id="KW-0175">Coiled coil</keyword>
<dbReference type="Pfam" id="PF02518">
    <property type="entry name" value="HATPase_c"/>
    <property type="match status" value="1"/>
</dbReference>
<keyword evidence="4" id="KW-1003">Cell membrane</keyword>
<evidence type="ECO:0000256" key="6">
    <source>
        <dbReference type="ARBA" id="ARBA00022679"/>
    </source>
</evidence>
<gene>
    <name evidence="18" type="ORF">DAMNIGENAA_28180</name>
</gene>
<evidence type="ECO:0000256" key="7">
    <source>
        <dbReference type="ARBA" id="ARBA00022692"/>
    </source>
</evidence>
<keyword evidence="19" id="KW-1185">Reference proteome</keyword>
<evidence type="ECO:0000256" key="14">
    <source>
        <dbReference type="SAM" id="MobiDB-lite"/>
    </source>
</evidence>
<dbReference type="Gene3D" id="6.10.340.10">
    <property type="match status" value="1"/>
</dbReference>
<dbReference type="SUPFAM" id="SSF158472">
    <property type="entry name" value="HAMP domain-like"/>
    <property type="match status" value="1"/>
</dbReference>
<evidence type="ECO:0000256" key="15">
    <source>
        <dbReference type="SAM" id="Phobius"/>
    </source>
</evidence>
<dbReference type="PANTHER" id="PTHR44936">
    <property type="entry name" value="SENSOR PROTEIN CREC"/>
    <property type="match status" value="1"/>
</dbReference>
<dbReference type="CDD" id="cd06225">
    <property type="entry name" value="HAMP"/>
    <property type="match status" value="1"/>
</dbReference>
<dbReference type="RefSeq" id="WP_281795125.1">
    <property type="nucleotide sequence ID" value="NZ_BSDR01000001.1"/>
</dbReference>
<dbReference type="Gene3D" id="1.10.287.130">
    <property type="match status" value="1"/>
</dbReference>
<dbReference type="InterPro" id="IPR003660">
    <property type="entry name" value="HAMP_dom"/>
</dbReference>
<evidence type="ECO:0000256" key="13">
    <source>
        <dbReference type="SAM" id="Coils"/>
    </source>
</evidence>
<dbReference type="PANTHER" id="PTHR44936:SF10">
    <property type="entry name" value="SENSOR PROTEIN RSTB"/>
    <property type="match status" value="1"/>
</dbReference>
<keyword evidence="11 15" id="KW-1133">Transmembrane helix</keyword>
<comment type="caution">
    <text evidence="18">The sequence shown here is derived from an EMBL/GenBank/DDBJ whole genome shotgun (WGS) entry which is preliminary data.</text>
</comment>
<evidence type="ECO:0000256" key="12">
    <source>
        <dbReference type="ARBA" id="ARBA00023136"/>
    </source>
</evidence>
<dbReference type="Proteomes" id="UP001144372">
    <property type="component" value="Unassembled WGS sequence"/>
</dbReference>
<dbReference type="InterPro" id="IPR003661">
    <property type="entry name" value="HisK_dim/P_dom"/>
</dbReference>
<evidence type="ECO:0000259" key="17">
    <source>
        <dbReference type="PROSITE" id="PS50885"/>
    </source>
</evidence>
<evidence type="ECO:0000256" key="8">
    <source>
        <dbReference type="ARBA" id="ARBA00022741"/>
    </source>
</evidence>
<evidence type="ECO:0000313" key="18">
    <source>
        <dbReference type="EMBL" id="GLI35385.1"/>
    </source>
</evidence>
<dbReference type="CDD" id="cd00082">
    <property type="entry name" value="HisKA"/>
    <property type="match status" value="1"/>
</dbReference>
<organism evidence="18 19">
    <name type="scientific">Desulforhabdus amnigena</name>
    <dbReference type="NCBI Taxonomy" id="40218"/>
    <lineage>
        <taxon>Bacteria</taxon>
        <taxon>Pseudomonadati</taxon>
        <taxon>Thermodesulfobacteriota</taxon>
        <taxon>Syntrophobacteria</taxon>
        <taxon>Syntrophobacterales</taxon>
        <taxon>Syntrophobacteraceae</taxon>
        <taxon>Desulforhabdus</taxon>
    </lineage>
</organism>
<dbReference type="EC" id="2.7.13.3" evidence="3"/>
<evidence type="ECO:0000313" key="19">
    <source>
        <dbReference type="Proteomes" id="UP001144372"/>
    </source>
</evidence>
<dbReference type="SUPFAM" id="SSF55874">
    <property type="entry name" value="ATPase domain of HSP90 chaperone/DNA topoisomerase II/histidine kinase"/>
    <property type="match status" value="1"/>
</dbReference>
<dbReference type="PROSITE" id="PS50885">
    <property type="entry name" value="HAMP"/>
    <property type="match status" value="1"/>
</dbReference>
<dbReference type="SMART" id="SM00388">
    <property type="entry name" value="HisKA"/>
    <property type="match status" value="1"/>
</dbReference>
<sequence>MLQIKKKISHRFFLAILLIVVIPIGIMGYESYILAKKTLITLAFQHMATVAENKANHLGSWLEERLDDVGILSRLPVIREACQRYCESLNNPSEMPEDLLKDTLGIIERRSPSYETISIVLPNGKVLASTHPELVGNQNFVALEEIKRVQKSERPVLGPVYRNPGKEGWYFRIAARINAREGRTLAFIVAVLDLSKTIDPIMVERIGLGETGETYLVNKDRKIISESRFLDWSETYDQSFDTYGISSVLSEKKGTAIYENYMGWEVLGSYVWLPRYQWGILAEMEADEILGPLRWIKAIGVSTTVLVGFVCLLMAYLVSRRVSMPIVQVTEAAEKMAQGDLHQRIPFSSEDEVGRLARSFNLMAQQLSQSITSLKQKEESLQKAYNELIAAQEQLLRSERMAAVGELVASVAHEMRGPLSSIRLNLQIMGRALREDAVLHEHYEIAFDQVMQMERMFSDLLNYSKPLELQKKDIPLETLIDRCLRELEGELSVRSIGVERSIEPDLPPIIGDPDKIEQVLINVLKNALEASRSNGKIRVSATMGEGPSGAGVTIAVTDHGAGISRRNLKTIFQPFFTTKKKGTGLGLAIVKKIMDAHRGKISVESEEGKGTTVRLSLPGVGGAQ</sequence>
<dbReference type="InterPro" id="IPR003594">
    <property type="entry name" value="HATPase_dom"/>
</dbReference>
<proteinExistence type="predicted"/>
<evidence type="ECO:0000256" key="10">
    <source>
        <dbReference type="ARBA" id="ARBA00022840"/>
    </source>
</evidence>
<evidence type="ECO:0000256" key="2">
    <source>
        <dbReference type="ARBA" id="ARBA00004651"/>
    </source>
</evidence>
<feature type="domain" description="Histidine kinase" evidence="16">
    <location>
        <begin position="410"/>
        <end position="621"/>
    </location>
</feature>
<keyword evidence="8" id="KW-0547">Nucleotide-binding</keyword>
<evidence type="ECO:0000256" key="1">
    <source>
        <dbReference type="ARBA" id="ARBA00000085"/>
    </source>
</evidence>
<dbReference type="Pfam" id="PF02743">
    <property type="entry name" value="dCache_1"/>
    <property type="match status" value="1"/>
</dbReference>
<dbReference type="InterPro" id="IPR004358">
    <property type="entry name" value="Sig_transdc_His_kin-like_C"/>
</dbReference>